<gene>
    <name evidence="2" type="ORF">COLO4_30555</name>
</gene>
<proteinExistence type="predicted"/>
<evidence type="ECO:0000259" key="1">
    <source>
        <dbReference type="Pfam" id="PF13456"/>
    </source>
</evidence>
<dbReference type="OrthoDB" id="1906820at2759"/>
<protein>
    <recommendedName>
        <fullName evidence="1">RNase H type-1 domain-containing protein</fullName>
    </recommendedName>
</protein>
<dbReference type="PANTHER" id="PTHR47074:SF73">
    <property type="entry name" value="OS04G0448401 PROTEIN"/>
    <property type="match status" value="1"/>
</dbReference>
<dbReference type="InterPro" id="IPR036397">
    <property type="entry name" value="RNaseH_sf"/>
</dbReference>
<reference evidence="3" key="1">
    <citation type="submission" date="2013-09" db="EMBL/GenBank/DDBJ databases">
        <title>Corchorus olitorius genome sequencing.</title>
        <authorList>
            <person name="Alam M."/>
            <person name="Haque M.S."/>
            <person name="Islam M.S."/>
            <person name="Emdad E.M."/>
            <person name="Islam M.M."/>
            <person name="Ahmed B."/>
            <person name="Halim A."/>
            <person name="Hossen Q.M.M."/>
            <person name="Hossain M.Z."/>
            <person name="Ahmed R."/>
            <person name="Khan M.M."/>
            <person name="Islam R."/>
            <person name="Rashid M.M."/>
            <person name="Khan S.A."/>
            <person name="Rahman M.S."/>
            <person name="Alam M."/>
            <person name="Yahiya A.S."/>
            <person name="Khan M.S."/>
            <person name="Azam M.S."/>
            <person name="Haque T."/>
            <person name="Lashkar M.Z.H."/>
            <person name="Akhand A.I."/>
            <person name="Morshed G."/>
            <person name="Roy S."/>
            <person name="Uddin K.S."/>
            <person name="Rabeya T."/>
            <person name="Hossain A.S."/>
            <person name="Chowdhury A."/>
            <person name="Snigdha A.R."/>
            <person name="Mortoza M.S."/>
            <person name="Matin S.A."/>
            <person name="Hoque S.M.E."/>
            <person name="Islam M.K."/>
            <person name="Roy D.K."/>
            <person name="Haider R."/>
            <person name="Moosa M.M."/>
            <person name="Elias S.M."/>
            <person name="Hasan A.M."/>
            <person name="Jahan S."/>
            <person name="Shafiuddin M."/>
            <person name="Mahmood N."/>
            <person name="Shommy N.S."/>
        </authorList>
    </citation>
    <scope>NUCLEOTIDE SEQUENCE [LARGE SCALE GENOMIC DNA]</scope>
    <source>
        <strain evidence="3">cv. O-4</strain>
    </source>
</reference>
<organism evidence="2 3">
    <name type="scientific">Corchorus olitorius</name>
    <dbReference type="NCBI Taxonomy" id="93759"/>
    <lineage>
        <taxon>Eukaryota</taxon>
        <taxon>Viridiplantae</taxon>
        <taxon>Streptophyta</taxon>
        <taxon>Embryophyta</taxon>
        <taxon>Tracheophyta</taxon>
        <taxon>Spermatophyta</taxon>
        <taxon>Magnoliopsida</taxon>
        <taxon>eudicotyledons</taxon>
        <taxon>Gunneridae</taxon>
        <taxon>Pentapetalae</taxon>
        <taxon>rosids</taxon>
        <taxon>malvids</taxon>
        <taxon>Malvales</taxon>
        <taxon>Malvaceae</taxon>
        <taxon>Grewioideae</taxon>
        <taxon>Apeibeae</taxon>
        <taxon>Corchorus</taxon>
    </lineage>
</organism>
<dbReference type="PANTHER" id="PTHR47074">
    <property type="entry name" value="BNAC02G40300D PROTEIN"/>
    <property type="match status" value="1"/>
</dbReference>
<dbReference type="InterPro" id="IPR052929">
    <property type="entry name" value="RNase_H-like_EbsB-rel"/>
</dbReference>
<keyword evidence="3" id="KW-1185">Reference proteome</keyword>
<dbReference type="GO" id="GO:0004523">
    <property type="term" value="F:RNA-DNA hybrid ribonuclease activity"/>
    <property type="evidence" value="ECO:0007669"/>
    <property type="project" value="InterPro"/>
</dbReference>
<dbReference type="InterPro" id="IPR044730">
    <property type="entry name" value="RNase_H-like_dom_plant"/>
</dbReference>
<feature type="domain" description="RNase H type-1" evidence="1">
    <location>
        <begin position="72"/>
        <end position="191"/>
    </location>
</feature>
<comment type="caution">
    <text evidence="2">The sequence shown here is derived from an EMBL/GenBank/DDBJ whole genome shotgun (WGS) entry which is preliminary data.</text>
</comment>
<dbReference type="InterPro" id="IPR012337">
    <property type="entry name" value="RNaseH-like_sf"/>
</dbReference>
<evidence type="ECO:0000313" key="2">
    <source>
        <dbReference type="EMBL" id="OMO66427.1"/>
    </source>
</evidence>
<name>A0A1R3H7X9_9ROSI</name>
<dbReference type="SUPFAM" id="SSF53098">
    <property type="entry name" value="Ribonuclease H-like"/>
    <property type="match status" value="1"/>
</dbReference>
<accession>A0A1R3H7X9</accession>
<sequence length="213" mass="24449">MAISQILWNIWKERCRCIHEKRTPNHVQVIHSSQRAIAEIENVLLTEEKSAQAKSSCPEKWEAPEPGWVKINCDGAQDSRTRNAGLGIVMRDSQSRIVGGFHREIKAKSPLIAEAMAIKEGLIRAKEKGFSKIVLETDCQIVQQCIQSKKHGHWEIDPILADINRLKGDFEQCKIKWICRNANGVADWVATLSRKRMCPQNWVNQPHPLWFMY</sequence>
<dbReference type="Pfam" id="PF13456">
    <property type="entry name" value="RVT_3"/>
    <property type="match status" value="1"/>
</dbReference>
<dbReference type="GO" id="GO:0003676">
    <property type="term" value="F:nucleic acid binding"/>
    <property type="evidence" value="ECO:0007669"/>
    <property type="project" value="InterPro"/>
</dbReference>
<dbReference type="EMBL" id="AWUE01020751">
    <property type="protein sequence ID" value="OMO66427.1"/>
    <property type="molecule type" value="Genomic_DNA"/>
</dbReference>
<dbReference type="Gene3D" id="3.30.420.10">
    <property type="entry name" value="Ribonuclease H-like superfamily/Ribonuclease H"/>
    <property type="match status" value="1"/>
</dbReference>
<dbReference type="Proteomes" id="UP000187203">
    <property type="component" value="Unassembled WGS sequence"/>
</dbReference>
<evidence type="ECO:0000313" key="3">
    <source>
        <dbReference type="Proteomes" id="UP000187203"/>
    </source>
</evidence>
<dbReference type="CDD" id="cd06222">
    <property type="entry name" value="RNase_H_like"/>
    <property type="match status" value="1"/>
</dbReference>
<dbReference type="InterPro" id="IPR002156">
    <property type="entry name" value="RNaseH_domain"/>
</dbReference>
<dbReference type="STRING" id="93759.A0A1R3H7X9"/>
<dbReference type="AlphaFoldDB" id="A0A1R3H7X9"/>